<evidence type="ECO:0000256" key="3">
    <source>
        <dbReference type="ARBA" id="ARBA00023170"/>
    </source>
</evidence>
<evidence type="ECO:0000313" key="5">
    <source>
        <dbReference type="Proteomes" id="UP000193380"/>
    </source>
</evidence>
<accession>A0A060XZ31</accession>
<organism evidence="4 5">
    <name type="scientific">Oncorhynchus mykiss</name>
    <name type="common">Rainbow trout</name>
    <name type="synonym">Salmo gairdneri</name>
    <dbReference type="NCBI Taxonomy" id="8022"/>
    <lineage>
        <taxon>Eukaryota</taxon>
        <taxon>Metazoa</taxon>
        <taxon>Chordata</taxon>
        <taxon>Craniata</taxon>
        <taxon>Vertebrata</taxon>
        <taxon>Euteleostomi</taxon>
        <taxon>Actinopterygii</taxon>
        <taxon>Neopterygii</taxon>
        <taxon>Teleostei</taxon>
        <taxon>Protacanthopterygii</taxon>
        <taxon>Salmoniformes</taxon>
        <taxon>Salmonidae</taxon>
        <taxon>Salmoninae</taxon>
        <taxon>Oncorhynchus</taxon>
    </lineage>
</organism>
<keyword evidence="3" id="KW-0675">Receptor</keyword>
<dbReference type="Proteomes" id="UP000193380">
    <property type="component" value="Unassembled WGS sequence"/>
</dbReference>
<keyword evidence="2" id="KW-0804">Transcription</keyword>
<dbReference type="SUPFAM" id="SSF48508">
    <property type="entry name" value="Nuclear receptor ligand-binding domain"/>
    <property type="match status" value="1"/>
</dbReference>
<protein>
    <submittedName>
        <fullName evidence="4">Uncharacterized protein</fullName>
    </submittedName>
</protein>
<evidence type="ECO:0000256" key="1">
    <source>
        <dbReference type="ARBA" id="ARBA00023015"/>
    </source>
</evidence>
<keyword evidence="1" id="KW-0805">Transcription regulation</keyword>
<dbReference type="AlphaFoldDB" id="A0A060XZ31"/>
<dbReference type="InterPro" id="IPR035500">
    <property type="entry name" value="NHR-like_dom_sf"/>
</dbReference>
<dbReference type="STRING" id="8022.A0A060XZ31"/>
<dbReference type="PaxDb" id="8022-A0A060XZ31"/>
<proteinExistence type="predicted"/>
<evidence type="ECO:0000256" key="2">
    <source>
        <dbReference type="ARBA" id="ARBA00023163"/>
    </source>
</evidence>
<reference evidence="4" key="1">
    <citation type="journal article" date="2014" name="Nat. Commun.">
        <title>The rainbow trout genome provides novel insights into evolution after whole-genome duplication in vertebrates.</title>
        <authorList>
            <person name="Berthelot C."/>
            <person name="Brunet F."/>
            <person name="Chalopin D."/>
            <person name="Juanchich A."/>
            <person name="Bernard M."/>
            <person name="Noel B."/>
            <person name="Bento P."/>
            <person name="Da Silva C."/>
            <person name="Labadie K."/>
            <person name="Alberti A."/>
            <person name="Aury J.M."/>
            <person name="Louis A."/>
            <person name="Dehais P."/>
            <person name="Bardou P."/>
            <person name="Montfort J."/>
            <person name="Klopp C."/>
            <person name="Cabau C."/>
            <person name="Gaspin C."/>
            <person name="Thorgaard G.H."/>
            <person name="Boussaha M."/>
            <person name="Quillet E."/>
            <person name="Guyomard R."/>
            <person name="Galiana D."/>
            <person name="Bobe J."/>
            <person name="Volff J.N."/>
            <person name="Genet C."/>
            <person name="Wincker P."/>
            <person name="Jaillon O."/>
            <person name="Roest Crollius H."/>
            <person name="Guiguen Y."/>
        </authorList>
    </citation>
    <scope>NUCLEOTIDE SEQUENCE [LARGE SCALE GENOMIC DNA]</scope>
</reference>
<sequence length="71" mass="7949">MTYCTSTSCLNPCLIFCHANHCFVSLIGLAVATVTSPALHWSEHLFFFKLIGDTPIDTFLMEMLEAPHQMT</sequence>
<dbReference type="EMBL" id="FR906471">
    <property type="protein sequence ID" value="CDQ84522.1"/>
    <property type="molecule type" value="Genomic_DNA"/>
</dbReference>
<dbReference type="Gene3D" id="1.10.565.10">
    <property type="entry name" value="Retinoid X Receptor"/>
    <property type="match status" value="1"/>
</dbReference>
<gene>
    <name evidence="4" type="ORF">GSONMT00062571001</name>
</gene>
<evidence type="ECO:0000313" key="4">
    <source>
        <dbReference type="EMBL" id="CDQ84522.1"/>
    </source>
</evidence>
<reference evidence="4" key="2">
    <citation type="submission" date="2014-03" db="EMBL/GenBank/DDBJ databases">
        <authorList>
            <person name="Genoscope - CEA"/>
        </authorList>
    </citation>
    <scope>NUCLEOTIDE SEQUENCE</scope>
</reference>
<name>A0A060XZ31_ONCMY</name>